<reference evidence="2" key="1">
    <citation type="submission" date="2024-06" db="EMBL/GenBank/DDBJ databases">
        <title>Multi-omics analyses provide insights into the biosynthesis of the anticancer antibiotic pleurotin in Hohenbuehelia grisea.</title>
        <authorList>
            <person name="Weaver J.A."/>
            <person name="Alberti F."/>
        </authorList>
    </citation>
    <scope>NUCLEOTIDE SEQUENCE [LARGE SCALE GENOMIC DNA]</scope>
    <source>
        <strain evidence="2">T-177</strain>
    </source>
</reference>
<gene>
    <name evidence="1" type="ORF">HGRIS_014845</name>
</gene>
<evidence type="ECO:0000313" key="1">
    <source>
        <dbReference type="EMBL" id="KAL0945694.1"/>
    </source>
</evidence>
<accession>A0ABR3IQX5</accession>
<dbReference type="EMBL" id="JASNQZ010000017">
    <property type="protein sequence ID" value="KAL0945694.1"/>
    <property type="molecule type" value="Genomic_DNA"/>
</dbReference>
<protein>
    <submittedName>
        <fullName evidence="1">Uncharacterized protein</fullName>
    </submittedName>
</protein>
<keyword evidence="2" id="KW-1185">Reference proteome</keyword>
<dbReference type="Proteomes" id="UP001556367">
    <property type="component" value="Unassembled WGS sequence"/>
</dbReference>
<organism evidence="1 2">
    <name type="scientific">Hohenbuehelia grisea</name>
    <dbReference type="NCBI Taxonomy" id="104357"/>
    <lineage>
        <taxon>Eukaryota</taxon>
        <taxon>Fungi</taxon>
        <taxon>Dikarya</taxon>
        <taxon>Basidiomycota</taxon>
        <taxon>Agaricomycotina</taxon>
        <taxon>Agaricomycetes</taxon>
        <taxon>Agaricomycetidae</taxon>
        <taxon>Agaricales</taxon>
        <taxon>Pleurotineae</taxon>
        <taxon>Pleurotaceae</taxon>
        <taxon>Hohenbuehelia</taxon>
    </lineage>
</organism>
<proteinExistence type="predicted"/>
<name>A0ABR3IQX5_9AGAR</name>
<comment type="caution">
    <text evidence="1">The sequence shown here is derived from an EMBL/GenBank/DDBJ whole genome shotgun (WGS) entry which is preliminary data.</text>
</comment>
<sequence length="133" mass="14846">MVWKLHVQWVFGHRTEVPSVSSFWSMNPSRASVCSTEPAPSLEEYAAEGTVPYFDECVRLLQNRPGGLIHLMDDQVRWMPDAISTAPTPTPQVQTSCPWCAVRGVVTYTVEGSLINLVKGLFSAKAMQAHRRN</sequence>
<evidence type="ECO:0000313" key="2">
    <source>
        <dbReference type="Proteomes" id="UP001556367"/>
    </source>
</evidence>